<keyword evidence="1" id="KW-1133">Transmembrane helix</keyword>
<comment type="caution">
    <text evidence="2">The sequence shown here is derived from an EMBL/GenBank/DDBJ whole genome shotgun (WGS) entry which is preliminary data.</text>
</comment>
<accession>A0ABS0FC81</accession>
<keyword evidence="1" id="KW-0812">Transmembrane</keyword>
<reference evidence="2 3" key="1">
    <citation type="submission" date="2020-11" db="EMBL/GenBank/DDBJ databases">
        <title>Kaistella gelatinilytica sp. nov., a flavobacterium isolated from Antarctic Soil.</title>
        <authorList>
            <person name="Li J."/>
        </authorList>
    </citation>
    <scope>NUCLEOTIDE SEQUENCE [LARGE SCALE GENOMIC DNA]</scope>
    <source>
        <strain evidence="2 3">G5-32</strain>
    </source>
</reference>
<feature type="transmembrane region" description="Helical" evidence="1">
    <location>
        <begin position="47"/>
        <end position="67"/>
    </location>
</feature>
<feature type="transmembrane region" description="Helical" evidence="1">
    <location>
        <begin position="21"/>
        <end position="41"/>
    </location>
</feature>
<dbReference type="Proteomes" id="UP000660070">
    <property type="component" value="Unassembled WGS sequence"/>
</dbReference>
<dbReference type="RefSeq" id="WP_196079758.1">
    <property type="nucleotide sequence ID" value="NZ_JADPVI010000002.1"/>
</dbReference>
<evidence type="ECO:0000313" key="2">
    <source>
        <dbReference type="EMBL" id="MBF8457247.1"/>
    </source>
</evidence>
<organism evidence="2 3">
    <name type="scientific">Kaistella gelatinilytica</name>
    <dbReference type="NCBI Taxonomy" id="2787636"/>
    <lineage>
        <taxon>Bacteria</taxon>
        <taxon>Pseudomonadati</taxon>
        <taxon>Bacteroidota</taxon>
        <taxon>Flavobacteriia</taxon>
        <taxon>Flavobacteriales</taxon>
        <taxon>Weeksellaceae</taxon>
        <taxon>Chryseobacterium group</taxon>
        <taxon>Kaistella</taxon>
    </lineage>
</organism>
<proteinExistence type="predicted"/>
<dbReference type="EMBL" id="JADPVI010000002">
    <property type="protein sequence ID" value="MBF8457247.1"/>
    <property type="molecule type" value="Genomic_DNA"/>
</dbReference>
<sequence>MKKIINRLQEPTPRFFQRIRNFGLLLTGVSAVISTAVIPLPAILITIAGYTALAGGIASAVSQTAVVKEEKP</sequence>
<protein>
    <submittedName>
        <fullName evidence="2">Uncharacterized protein</fullName>
    </submittedName>
</protein>
<evidence type="ECO:0000313" key="3">
    <source>
        <dbReference type="Proteomes" id="UP000660070"/>
    </source>
</evidence>
<keyword evidence="1" id="KW-0472">Membrane</keyword>
<keyword evidence="3" id="KW-1185">Reference proteome</keyword>
<evidence type="ECO:0000256" key="1">
    <source>
        <dbReference type="SAM" id="Phobius"/>
    </source>
</evidence>
<gene>
    <name evidence="2" type="ORF">IV494_08630</name>
</gene>
<name>A0ABS0FC81_9FLAO</name>